<protein>
    <recommendedName>
        <fullName evidence="4">Lipoprotein</fullName>
    </recommendedName>
</protein>
<reference evidence="2 3" key="1">
    <citation type="submission" date="2020-11" db="EMBL/GenBank/DDBJ databases">
        <title>genome sequence of strain KACC 18849.</title>
        <authorList>
            <person name="Gao J."/>
            <person name="Zhang X."/>
        </authorList>
    </citation>
    <scope>NUCLEOTIDE SEQUENCE [LARGE SCALE GENOMIC DNA]</scope>
    <source>
        <strain evidence="2 3">KACC 18849</strain>
    </source>
</reference>
<feature type="signal peptide" evidence="1">
    <location>
        <begin position="1"/>
        <end position="26"/>
    </location>
</feature>
<comment type="caution">
    <text evidence="2">The sequence shown here is derived from an EMBL/GenBank/DDBJ whole genome shotgun (WGS) entry which is preliminary data.</text>
</comment>
<evidence type="ECO:0008006" key="4">
    <source>
        <dbReference type="Google" id="ProtNLM"/>
    </source>
</evidence>
<dbReference type="Proteomes" id="UP000639859">
    <property type="component" value="Unassembled WGS sequence"/>
</dbReference>
<sequence>MASTQQFAASALAVALTLGIAGGAQACRVNQPPEARVAHAYDAVVLARVERAAPLDGRGWRAQATGIQAVEGEVGPAATVFEIGRTGEPAACDDGQAIAGVGETWALYLSRRPDGGFTVSQSYPLDLARRIDPRFQKP</sequence>
<organism evidence="2 3">
    <name type="scientific">Caulobacter hibisci</name>
    <dbReference type="NCBI Taxonomy" id="2035993"/>
    <lineage>
        <taxon>Bacteria</taxon>
        <taxon>Pseudomonadati</taxon>
        <taxon>Pseudomonadota</taxon>
        <taxon>Alphaproteobacteria</taxon>
        <taxon>Caulobacterales</taxon>
        <taxon>Caulobacteraceae</taxon>
        <taxon>Caulobacter</taxon>
    </lineage>
</organism>
<proteinExistence type="predicted"/>
<name>A0ABS0SYU1_9CAUL</name>
<gene>
    <name evidence="2" type="ORF">I4Q42_14050</name>
</gene>
<evidence type="ECO:0000313" key="3">
    <source>
        <dbReference type="Proteomes" id="UP000639859"/>
    </source>
</evidence>
<dbReference type="RefSeq" id="WP_198576710.1">
    <property type="nucleotide sequence ID" value="NZ_JADWOX010000009.1"/>
</dbReference>
<keyword evidence="3" id="KW-1185">Reference proteome</keyword>
<feature type="chain" id="PRO_5047210726" description="Lipoprotein" evidence="1">
    <location>
        <begin position="27"/>
        <end position="138"/>
    </location>
</feature>
<dbReference type="EMBL" id="JADWOX010000009">
    <property type="protein sequence ID" value="MBI1684792.1"/>
    <property type="molecule type" value="Genomic_DNA"/>
</dbReference>
<evidence type="ECO:0000313" key="2">
    <source>
        <dbReference type="EMBL" id="MBI1684792.1"/>
    </source>
</evidence>
<evidence type="ECO:0000256" key="1">
    <source>
        <dbReference type="SAM" id="SignalP"/>
    </source>
</evidence>
<accession>A0ABS0SYU1</accession>
<keyword evidence="1" id="KW-0732">Signal</keyword>